<proteinExistence type="predicted"/>
<protein>
    <submittedName>
        <fullName evidence="2">Uncharacterized protein</fullName>
    </submittedName>
</protein>
<feature type="transmembrane region" description="Helical" evidence="1">
    <location>
        <begin position="139"/>
        <end position="157"/>
    </location>
</feature>
<evidence type="ECO:0000313" key="2">
    <source>
        <dbReference type="EMBL" id="QBK89101.1"/>
    </source>
</evidence>
<name>A0A481Z1P8_9VIRU</name>
<accession>A0A481Z1P8</accession>
<gene>
    <name evidence="2" type="ORF">LCMiAC02_01940</name>
</gene>
<reference evidence="2" key="1">
    <citation type="journal article" date="2019" name="MBio">
        <title>Virus Genomes from Deep Sea Sediments Expand the Ocean Megavirome and Support Independent Origins of Viral Gigantism.</title>
        <authorList>
            <person name="Backstrom D."/>
            <person name="Yutin N."/>
            <person name="Jorgensen S.L."/>
            <person name="Dharamshi J."/>
            <person name="Homa F."/>
            <person name="Zaremba-Niedwiedzka K."/>
            <person name="Spang A."/>
            <person name="Wolf Y.I."/>
            <person name="Koonin E.V."/>
            <person name="Ettema T.J."/>
        </authorList>
    </citation>
    <scope>NUCLEOTIDE SEQUENCE</scope>
</reference>
<keyword evidence="1" id="KW-1133">Transmembrane helix</keyword>
<evidence type="ECO:0000256" key="1">
    <source>
        <dbReference type="SAM" id="Phobius"/>
    </source>
</evidence>
<keyword evidence="1" id="KW-0472">Membrane</keyword>
<feature type="transmembrane region" description="Helical" evidence="1">
    <location>
        <begin position="177"/>
        <end position="196"/>
    </location>
</feature>
<organism evidence="2">
    <name type="scientific">Mimivirus LCMiAC02</name>
    <dbReference type="NCBI Taxonomy" id="2506609"/>
    <lineage>
        <taxon>Viruses</taxon>
        <taxon>Varidnaviria</taxon>
        <taxon>Bamfordvirae</taxon>
        <taxon>Nucleocytoviricota</taxon>
        <taxon>Megaviricetes</taxon>
        <taxon>Imitervirales</taxon>
        <taxon>Mimiviridae</taxon>
        <taxon>Klosneuvirinae</taxon>
    </lineage>
</organism>
<sequence>MNNLGTPIHELHKQENANQIQNINATNFMGDMSYSAMQNLHSEQAHSAQHAVHQAQHAPYYNNNPNYTDPHFDQCDRGVRYTGSTTHLTSELPDIEYLTKKINDELPDDTIMGDVFDNTVTTKDKKTYRYEFLEKMPKILIESLIILLVYILISQPFVRDTIGKYIKQINPGAKGEVSLTGIVIYGIILVVLYSIIKKFLLK</sequence>
<keyword evidence="1" id="KW-0812">Transmembrane</keyword>
<dbReference type="EMBL" id="MK500407">
    <property type="protein sequence ID" value="QBK89101.1"/>
    <property type="molecule type" value="Genomic_DNA"/>
</dbReference>